<comment type="caution">
    <text evidence="1">The sequence shown here is derived from an EMBL/GenBank/DDBJ whole genome shotgun (WGS) entry which is preliminary data.</text>
</comment>
<protein>
    <submittedName>
        <fullName evidence="1">Uncharacterized protein</fullName>
    </submittedName>
</protein>
<accession>A0ABT4XL71</accession>
<evidence type="ECO:0000313" key="1">
    <source>
        <dbReference type="EMBL" id="MDA7088966.1"/>
    </source>
</evidence>
<dbReference type="Proteomes" id="UP001212042">
    <property type="component" value="Unassembled WGS sequence"/>
</dbReference>
<reference evidence="1 2" key="1">
    <citation type="submission" date="2023-01" db="EMBL/GenBank/DDBJ databases">
        <title>Pseudomonas SA3-5T sp. nov., isolated from tidal flat sediment.</title>
        <authorList>
            <person name="Kim H.S."/>
            <person name="Kim J.-S."/>
            <person name="Suh M.K."/>
            <person name="Eom M.K."/>
            <person name="Lee J.-S."/>
        </authorList>
    </citation>
    <scope>NUCLEOTIDE SEQUENCE [LARGE SCALE GENOMIC DNA]</scope>
    <source>
        <strain evidence="1 2">SA3-5</strain>
    </source>
</reference>
<proteinExistence type="predicted"/>
<dbReference type="RefSeq" id="WP_271349857.1">
    <property type="nucleotide sequence ID" value="NZ_JAQJZJ010000013.1"/>
</dbReference>
<organism evidence="1 2">
    <name type="scientific">Pseudomonas aestuarii</name>
    <dbReference type="NCBI Taxonomy" id="3018340"/>
    <lineage>
        <taxon>Bacteria</taxon>
        <taxon>Pseudomonadati</taxon>
        <taxon>Pseudomonadota</taxon>
        <taxon>Gammaproteobacteria</taxon>
        <taxon>Pseudomonadales</taxon>
        <taxon>Pseudomonadaceae</taxon>
        <taxon>Pseudomonas</taxon>
    </lineage>
</organism>
<keyword evidence="2" id="KW-1185">Reference proteome</keyword>
<evidence type="ECO:0000313" key="2">
    <source>
        <dbReference type="Proteomes" id="UP001212042"/>
    </source>
</evidence>
<gene>
    <name evidence="1" type="ORF">PH586_21525</name>
</gene>
<sequence>MDLPLLVKQGQLEMLSLHEVEMAFNDLKHFSDDLETALYGASQDLSRNDLQSERQTDAGIRLFSAAGKQALDDLAWCDAGGVHGGVSCLVQTLPAGALEKAARSAALEFVVAPQFFRLLQLNHRFPFVTFQGEGDAYRLALSYPKDDLQPEERQLLERWFRYVLAVCR</sequence>
<dbReference type="EMBL" id="JAQJZJ010000013">
    <property type="protein sequence ID" value="MDA7088966.1"/>
    <property type="molecule type" value="Genomic_DNA"/>
</dbReference>
<name>A0ABT4XL71_9PSED</name>